<keyword evidence="3" id="KW-1185">Reference proteome</keyword>
<name>A0A5D2GJZ6_GOSDA</name>
<feature type="transmembrane region" description="Helical" evidence="1">
    <location>
        <begin position="20"/>
        <end position="40"/>
    </location>
</feature>
<accession>A0A5D2GJZ6</accession>
<keyword evidence="1" id="KW-0812">Transmembrane</keyword>
<dbReference type="AlphaFoldDB" id="A0A5D2GJZ6"/>
<keyword evidence="1" id="KW-0472">Membrane</keyword>
<evidence type="ECO:0000256" key="1">
    <source>
        <dbReference type="SAM" id="Phobius"/>
    </source>
</evidence>
<proteinExistence type="predicted"/>
<dbReference type="Proteomes" id="UP000323506">
    <property type="component" value="Chromosome A05"/>
</dbReference>
<keyword evidence="1" id="KW-1133">Transmembrane helix</keyword>
<protein>
    <submittedName>
        <fullName evidence="2">Uncharacterized protein</fullName>
    </submittedName>
</protein>
<evidence type="ECO:0000313" key="2">
    <source>
        <dbReference type="EMBL" id="TYH17599.1"/>
    </source>
</evidence>
<dbReference type="EMBL" id="CM017692">
    <property type="protein sequence ID" value="TYH17599.1"/>
    <property type="molecule type" value="Genomic_DNA"/>
</dbReference>
<evidence type="ECO:0000313" key="3">
    <source>
        <dbReference type="Proteomes" id="UP000323506"/>
    </source>
</evidence>
<reference evidence="2 3" key="1">
    <citation type="submission" date="2019-06" db="EMBL/GenBank/DDBJ databases">
        <title>WGS assembly of Gossypium darwinii.</title>
        <authorList>
            <person name="Chen Z.J."/>
            <person name="Sreedasyam A."/>
            <person name="Ando A."/>
            <person name="Song Q."/>
            <person name="De L."/>
            <person name="Hulse-Kemp A."/>
            <person name="Ding M."/>
            <person name="Ye W."/>
            <person name="Kirkbride R."/>
            <person name="Jenkins J."/>
            <person name="Plott C."/>
            <person name="Lovell J."/>
            <person name="Lin Y.-M."/>
            <person name="Vaughn R."/>
            <person name="Liu B."/>
            <person name="Li W."/>
            <person name="Simpson S."/>
            <person name="Scheffler B."/>
            <person name="Saski C."/>
            <person name="Grover C."/>
            <person name="Hu G."/>
            <person name="Conover J."/>
            <person name="Carlson J."/>
            <person name="Shu S."/>
            <person name="Boston L."/>
            <person name="Williams M."/>
            <person name="Peterson D."/>
            <person name="Mcgee K."/>
            <person name="Jones D."/>
            <person name="Wendel J."/>
            <person name="Stelly D."/>
            <person name="Grimwood J."/>
            <person name="Schmutz J."/>
        </authorList>
    </citation>
    <scope>NUCLEOTIDE SEQUENCE [LARGE SCALE GENOMIC DNA]</scope>
    <source>
        <strain evidence="2">1808015.09</strain>
    </source>
</reference>
<organism evidence="2 3">
    <name type="scientific">Gossypium darwinii</name>
    <name type="common">Darwin's cotton</name>
    <name type="synonym">Gossypium barbadense var. darwinii</name>
    <dbReference type="NCBI Taxonomy" id="34276"/>
    <lineage>
        <taxon>Eukaryota</taxon>
        <taxon>Viridiplantae</taxon>
        <taxon>Streptophyta</taxon>
        <taxon>Embryophyta</taxon>
        <taxon>Tracheophyta</taxon>
        <taxon>Spermatophyta</taxon>
        <taxon>Magnoliopsida</taxon>
        <taxon>eudicotyledons</taxon>
        <taxon>Gunneridae</taxon>
        <taxon>Pentapetalae</taxon>
        <taxon>rosids</taxon>
        <taxon>malvids</taxon>
        <taxon>Malvales</taxon>
        <taxon>Malvaceae</taxon>
        <taxon>Malvoideae</taxon>
        <taxon>Gossypium</taxon>
    </lineage>
</organism>
<gene>
    <name evidence="2" type="ORF">ES288_A05G203600v1</name>
</gene>
<sequence>MRVSTHANSNEIVDRWKFCLGMLGWVCVSSAFKLVLSIWML</sequence>